<evidence type="ECO:0000313" key="5">
    <source>
        <dbReference type="Proteomes" id="UP000516148"/>
    </source>
</evidence>
<keyword evidence="2" id="KW-0378">Hydrolase</keyword>
<dbReference type="PANTHER" id="PTHR31793">
    <property type="entry name" value="4-HYDROXYBENZOYL-COA THIOESTERASE FAMILY MEMBER"/>
    <property type="match status" value="1"/>
</dbReference>
<feature type="region of interest" description="Disordered" evidence="3">
    <location>
        <begin position="1"/>
        <end position="32"/>
    </location>
</feature>
<dbReference type="GO" id="GO:0047617">
    <property type="term" value="F:fatty acyl-CoA hydrolase activity"/>
    <property type="evidence" value="ECO:0007669"/>
    <property type="project" value="TreeGrafter"/>
</dbReference>
<dbReference type="CDD" id="cd00586">
    <property type="entry name" value="4HBT"/>
    <property type="match status" value="1"/>
</dbReference>
<dbReference type="NCBIfam" id="TIGR00051">
    <property type="entry name" value="YbgC/FadM family acyl-CoA thioesterase"/>
    <property type="match status" value="1"/>
</dbReference>
<dbReference type="InterPro" id="IPR008272">
    <property type="entry name" value="HB-CoA_thioesterase_AS"/>
</dbReference>
<dbReference type="InterPro" id="IPR006684">
    <property type="entry name" value="YbgC/YbaW"/>
</dbReference>
<dbReference type="InterPro" id="IPR050563">
    <property type="entry name" value="4-hydroxybenzoyl-CoA_TE"/>
</dbReference>
<dbReference type="FunFam" id="3.10.129.10:FF:000004">
    <property type="entry name" value="Tol-pal system-associated acyl-CoA thioesterase"/>
    <property type="match status" value="1"/>
</dbReference>
<comment type="similarity">
    <text evidence="1">Belongs to the 4-hydroxybenzoyl-CoA thioesterase family.</text>
</comment>
<evidence type="ECO:0000313" key="4">
    <source>
        <dbReference type="EMBL" id="QNQ08779.1"/>
    </source>
</evidence>
<sequence length="174" mass="19432">MAEHDPDQPPDRPPDWPPDRPIADQPVGGRFDGSEHRFPIRVYFEDTDLSGVVYHANYLRFMERARSDMLRLVGVDQRGAHDAGEGAYAITELAIRYKAPAKLDDALVVVSRVAKVRAASVDIQQRVMRGAEILTTAEVTAALVGASGRPRRQPKQWIEAFERLVWVQSGDEGK</sequence>
<dbReference type="Proteomes" id="UP000516148">
    <property type="component" value="Chromosome"/>
</dbReference>
<dbReference type="RefSeq" id="WP_187761106.1">
    <property type="nucleotide sequence ID" value="NZ_CP061038.1"/>
</dbReference>
<reference evidence="4 5" key="1">
    <citation type="submission" date="2020-09" db="EMBL/GenBank/DDBJ databases">
        <title>Sphingomonas sp., a new species isolated from pork steak.</title>
        <authorList>
            <person name="Heidler von Heilborn D."/>
        </authorList>
    </citation>
    <scope>NUCLEOTIDE SEQUENCE [LARGE SCALE GENOMIC DNA]</scope>
    <source>
        <strain evidence="5">S8-3T</strain>
    </source>
</reference>
<dbReference type="PANTHER" id="PTHR31793:SF37">
    <property type="entry name" value="ACYL-COA THIOESTER HYDROLASE YBGC"/>
    <property type="match status" value="1"/>
</dbReference>
<dbReference type="AlphaFoldDB" id="A0A7H0LGH6"/>
<accession>A0A7H0LGH6</accession>
<keyword evidence="5" id="KW-1185">Reference proteome</keyword>
<gene>
    <name evidence="4" type="primary">ybgC</name>
    <name evidence="4" type="ORF">H3Z74_18950</name>
</gene>
<dbReference type="SUPFAM" id="SSF54637">
    <property type="entry name" value="Thioesterase/thiol ester dehydrase-isomerase"/>
    <property type="match status" value="1"/>
</dbReference>
<evidence type="ECO:0000256" key="1">
    <source>
        <dbReference type="ARBA" id="ARBA00005953"/>
    </source>
</evidence>
<dbReference type="Pfam" id="PF13279">
    <property type="entry name" value="4HBT_2"/>
    <property type="match status" value="1"/>
</dbReference>
<dbReference type="InterPro" id="IPR014166">
    <property type="entry name" value="Tol-Pal_acyl-CoA_thioesterase"/>
</dbReference>
<dbReference type="NCBIfam" id="TIGR02799">
    <property type="entry name" value="thio_ybgC"/>
    <property type="match status" value="1"/>
</dbReference>
<dbReference type="PROSITE" id="PS01328">
    <property type="entry name" value="4HBCOA_THIOESTERASE"/>
    <property type="match status" value="1"/>
</dbReference>
<evidence type="ECO:0000256" key="2">
    <source>
        <dbReference type="ARBA" id="ARBA00022801"/>
    </source>
</evidence>
<dbReference type="EMBL" id="CP061038">
    <property type="protein sequence ID" value="QNQ08779.1"/>
    <property type="molecule type" value="Genomic_DNA"/>
</dbReference>
<dbReference type="Gene3D" id="3.10.129.10">
    <property type="entry name" value="Hotdog Thioesterase"/>
    <property type="match status" value="1"/>
</dbReference>
<name>A0A7H0LGH6_9SPHN</name>
<feature type="compositionally biased region" description="Basic and acidic residues" evidence="3">
    <location>
        <begin position="1"/>
        <end position="22"/>
    </location>
</feature>
<dbReference type="InterPro" id="IPR029069">
    <property type="entry name" value="HotDog_dom_sf"/>
</dbReference>
<proteinExistence type="inferred from homology"/>
<organism evidence="4 5">
    <name type="scientific">Sphingomonas alpina</name>
    <dbReference type="NCBI Taxonomy" id="653931"/>
    <lineage>
        <taxon>Bacteria</taxon>
        <taxon>Pseudomonadati</taxon>
        <taxon>Pseudomonadota</taxon>
        <taxon>Alphaproteobacteria</taxon>
        <taxon>Sphingomonadales</taxon>
        <taxon>Sphingomonadaceae</taxon>
        <taxon>Sphingomonas</taxon>
    </lineage>
</organism>
<evidence type="ECO:0000256" key="3">
    <source>
        <dbReference type="SAM" id="MobiDB-lite"/>
    </source>
</evidence>
<dbReference type="KEGG" id="spap:H3Z74_18950"/>
<protein>
    <submittedName>
        <fullName evidence="4">Tol-pal system-associated acyl-CoA thioesterase</fullName>
    </submittedName>
</protein>